<sequence>MDMRSGRLQAIEGLVAKHGKHALSGMLLSGLSHSGLFEPHPAQPPLTLLALPSMNKQCLVLLPMPTTAAAMHKSCAIPVPDHWAPHQKCAILSSARKCKQHGHDIMLKMCICMADNQELYDSVAWGDEMRARASGCAK</sequence>
<dbReference type="EMBL" id="BLLF01000027">
    <property type="protein sequence ID" value="GFH06198.1"/>
    <property type="molecule type" value="Genomic_DNA"/>
</dbReference>
<keyword evidence="2" id="KW-1185">Reference proteome</keyword>
<evidence type="ECO:0000313" key="2">
    <source>
        <dbReference type="Proteomes" id="UP000485058"/>
    </source>
</evidence>
<gene>
    <name evidence="1" type="ORF">HaLaN_00788</name>
</gene>
<protein>
    <submittedName>
        <fullName evidence="1">Uncharacterized protein</fullName>
    </submittedName>
</protein>
<evidence type="ECO:0000313" key="1">
    <source>
        <dbReference type="EMBL" id="GFH06198.1"/>
    </source>
</evidence>
<organism evidence="1 2">
    <name type="scientific">Haematococcus lacustris</name>
    <name type="common">Green alga</name>
    <name type="synonym">Haematococcus pluvialis</name>
    <dbReference type="NCBI Taxonomy" id="44745"/>
    <lineage>
        <taxon>Eukaryota</taxon>
        <taxon>Viridiplantae</taxon>
        <taxon>Chlorophyta</taxon>
        <taxon>core chlorophytes</taxon>
        <taxon>Chlorophyceae</taxon>
        <taxon>CS clade</taxon>
        <taxon>Chlamydomonadales</taxon>
        <taxon>Haematococcaceae</taxon>
        <taxon>Haematococcus</taxon>
    </lineage>
</organism>
<dbReference type="Proteomes" id="UP000485058">
    <property type="component" value="Unassembled WGS sequence"/>
</dbReference>
<dbReference type="AlphaFoldDB" id="A0A699YED8"/>
<proteinExistence type="predicted"/>
<name>A0A699YED8_HAELA</name>
<accession>A0A699YED8</accession>
<reference evidence="1 2" key="1">
    <citation type="submission" date="2020-02" db="EMBL/GenBank/DDBJ databases">
        <title>Draft genome sequence of Haematococcus lacustris strain NIES-144.</title>
        <authorList>
            <person name="Morimoto D."/>
            <person name="Nakagawa S."/>
            <person name="Yoshida T."/>
            <person name="Sawayama S."/>
        </authorList>
    </citation>
    <scope>NUCLEOTIDE SEQUENCE [LARGE SCALE GENOMIC DNA]</scope>
    <source>
        <strain evidence="1 2">NIES-144</strain>
    </source>
</reference>
<comment type="caution">
    <text evidence="1">The sequence shown here is derived from an EMBL/GenBank/DDBJ whole genome shotgun (WGS) entry which is preliminary data.</text>
</comment>